<evidence type="ECO:0000256" key="2">
    <source>
        <dbReference type="ARBA" id="ARBA00006842"/>
    </source>
</evidence>
<evidence type="ECO:0000256" key="3">
    <source>
        <dbReference type="ARBA" id="ARBA00021688"/>
    </source>
</evidence>
<evidence type="ECO:0000256" key="7">
    <source>
        <dbReference type="ARBA" id="ARBA00022792"/>
    </source>
</evidence>
<organism evidence="14 15">
    <name type="scientific">Trichomonascus ciferrii</name>
    <dbReference type="NCBI Taxonomy" id="44093"/>
    <lineage>
        <taxon>Eukaryota</taxon>
        <taxon>Fungi</taxon>
        <taxon>Dikarya</taxon>
        <taxon>Ascomycota</taxon>
        <taxon>Saccharomycotina</taxon>
        <taxon>Dipodascomycetes</taxon>
        <taxon>Dipodascales</taxon>
        <taxon>Trichomonascaceae</taxon>
        <taxon>Trichomonascus</taxon>
        <taxon>Trichomonascus ciferrii complex</taxon>
    </lineage>
</organism>
<evidence type="ECO:0000313" key="14">
    <source>
        <dbReference type="EMBL" id="KAA8916365.1"/>
    </source>
</evidence>
<dbReference type="PIRSF" id="PIRSF005514">
    <property type="entry name" value="ATPase_F0_D_mt"/>
    <property type="match status" value="1"/>
</dbReference>
<dbReference type="SUPFAM" id="SSF161065">
    <property type="entry name" value="ATP synthase D chain-like"/>
    <property type="match status" value="1"/>
</dbReference>
<evidence type="ECO:0000256" key="9">
    <source>
        <dbReference type="ARBA" id="ARBA00023128"/>
    </source>
</evidence>
<dbReference type="GO" id="GO:0015078">
    <property type="term" value="F:proton transmembrane transporter activity"/>
    <property type="evidence" value="ECO:0007669"/>
    <property type="project" value="InterPro"/>
</dbReference>
<evidence type="ECO:0000256" key="10">
    <source>
        <dbReference type="ARBA" id="ARBA00023136"/>
    </source>
</evidence>
<comment type="function">
    <text evidence="12">Mitochondrial membrane ATP synthase (F(1)F(0) ATP synthase or Complex V) produces ATP from ADP in the presence of a proton gradient across the membrane which is generated by electron transport complexes of the respiratory chain. F-type ATPases consist of two structural domains, F(1) - containing the extramembraneous catalytic core, and F(0) - containing the membrane proton channel, linked together by a central stalk and a peripheral stalk. During catalysis, ATP synthesis in the catalytic domain of F(1) is coupled via a rotary mechanism of the central stalk subunits to proton translocation.</text>
</comment>
<keyword evidence="7 12" id="KW-0999">Mitochondrion inner membrane</keyword>
<dbReference type="InterPro" id="IPR036228">
    <property type="entry name" value="ATP_synth_F0_dsu_sf_mt"/>
</dbReference>
<dbReference type="Gene3D" id="6.10.280.70">
    <property type="match status" value="1"/>
</dbReference>
<comment type="caution">
    <text evidence="14">The sequence shown here is derived from an EMBL/GenBank/DDBJ whole genome shotgun (WGS) entry which is preliminary data.</text>
</comment>
<accession>A0A642VCE3</accession>
<gene>
    <name evidence="14" type="ORF">TRICI_001474</name>
</gene>
<dbReference type="GO" id="GO:0015986">
    <property type="term" value="P:proton motive force-driven ATP synthesis"/>
    <property type="evidence" value="ECO:0007669"/>
    <property type="project" value="UniProtKB-UniRule"/>
</dbReference>
<dbReference type="PANTHER" id="PTHR12700">
    <property type="entry name" value="ATP SYNTHASE SUBUNIT D, MITOCHONDRIAL"/>
    <property type="match status" value="1"/>
</dbReference>
<dbReference type="Pfam" id="PF05873">
    <property type="entry name" value="Mt_ATP-synt_D"/>
    <property type="match status" value="1"/>
</dbReference>
<protein>
    <recommendedName>
        <fullName evidence="3 12">ATP synthase subunit d, mitochondrial</fullName>
    </recommendedName>
</protein>
<evidence type="ECO:0000256" key="6">
    <source>
        <dbReference type="ARBA" id="ARBA00022781"/>
    </source>
</evidence>
<dbReference type="GO" id="GO:0045259">
    <property type="term" value="C:proton-transporting ATP synthase complex"/>
    <property type="evidence" value="ECO:0007669"/>
    <property type="project" value="UniProtKB-KW"/>
</dbReference>
<evidence type="ECO:0000256" key="13">
    <source>
        <dbReference type="SAM" id="Coils"/>
    </source>
</evidence>
<dbReference type="GO" id="GO:0005743">
    <property type="term" value="C:mitochondrial inner membrane"/>
    <property type="evidence" value="ECO:0007669"/>
    <property type="project" value="UniProtKB-SubCell"/>
</dbReference>
<sequence length="174" mass="19774">MSSVAKSAVKLDWAKITTTLKLTGNTAASLQAFRKRHDAAQKKVYDLSKQPTEVDFSYYRSVLKNQDVVNEIEKAYKAFKPVTYDVNKQIKTIETFEAKALENAKETEQKVDVELAELQKTLDNIENARPFEQLTIADLHQARPEIKAKVDEMVKKGSFTVPGYTDKFPNLNLM</sequence>
<keyword evidence="6 12" id="KW-0375">Hydrogen ion transport</keyword>
<feature type="coiled-coil region" evidence="13">
    <location>
        <begin position="101"/>
        <end position="128"/>
    </location>
</feature>
<dbReference type="InterPro" id="IPR008689">
    <property type="entry name" value="ATP_synth_F0_dsu_mt"/>
</dbReference>
<keyword evidence="4 12" id="KW-0813">Transport</keyword>
<keyword evidence="8 12" id="KW-0406">Ion transport</keyword>
<keyword evidence="10 12" id="KW-0472">Membrane</keyword>
<evidence type="ECO:0000256" key="1">
    <source>
        <dbReference type="ARBA" id="ARBA00004273"/>
    </source>
</evidence>
<name>A0A642VCE3_9ASCO</name>
<evidence type="ECO:0000256" key="5">
    <source>
        <dbReference type="ARBA" id="ARBA00022547"/>
    </source>
</evidence>
<dbReference type="EMBL" id="SWFS01000105">
    <property type="protein sequence ID" value="KAA8916365.1"/>
    <property type="molecule type" value="Genomic_DNA"/>
</dbReference>
<dbReference type="OrthoDB" id="35799at2759"/>
<evidence type="ECO:0000256" key="12">
    <source>
        <dbReference type="PIRNR" id="PIRNR005514"/>
    </source>
</evidence>
<comment type="similarity">
    <text evidence="2 12">Belongs to the ATPase d subunit family.</text>
</comment>
<comment type="subcellular location">
    <subcellularLocation>
        <location evidence="1 12">Mitochondrion inner membrane</location>
    </subcellularLocation>
</comment>
<evidence type="ECO:0000256" key="8">
    <source>
        <dbReference type="ARBA" id="ARBA00023065"/>
    </source>
</evidence>
<evidence type="ECO:0000256" key="4">
    <source>
        <dbReference type="ARBA" id="ARBA00022448"/>
    </source>
</evidence>
<evidence type="ECO:0000313" key="15">
    <source>
        <dbReference type="Proteomes" id="UP000761534"/>
    </source>
</evidence>
<reference evidence="14" key="1">
    <citation type="journal article" date="2019" name="G3 (Bethesda)">
        <title>Genome Assemblies of Two Rare Opportunistic Yeast Pathogens: Diutina rugosa (syn. Candida rugosa) and Trichomonascus ciferrii (syn. Candida ciferrii).</title>
        <authorList>
            <person name="Mixao V."/>
            <person name="Saus E."/>
            <person name="Hansen A.P."/>
            <person name="Lass-Florl C."/>
            <person name="Gabaldon T."/>
        </authorList>
    </citation>
    <scope>NUCLEOTIDE SEQUENCE</scope>
    <source>
        <strain evidence="14">CBS 4856</strain>
    </source>
</reference>
<dbReference type="AlphaFoldDB" id="A0A642VCE3"/>
<keyword evidence="9 12" id="KW-0496">Mitochondrion</keyword>
<dbReference type="Proteomes" id="UP000761534">
    <property type="component" value="Unassembled WGS sequence"/>
</dbReference>
<keyword evidence="11" id="KW-0066">ATP synthesis</keyword>
<keyword evidence="5" id="KW-0138">CF(0)</keyword>
<keyword evidence="13" id="KW-0175">Coiled coil</keyword>
<keyword evidence="15" id="KW-1185">Reference proteome</keyword>
<proteinExistence type="inferred from homology"/>
<evidence type="ECO:0000256" key="11">
    <source>
        <dbReference type="ARBA" id="ARBA00023310"/>
    </source>
</evidence>
<dbReference type="VEuPathDB" id="FungiDB:TRICI_001474"/>